<dbReference type="Proteomes" id="UP000253426">
    <property type="component" value="Unassembled WGS sequence"/>
</dbReference>
<evidence type="ECO:0008006" key="3">
    <source>
        <dbReference type="Google" id="ProtNLM"/>
    </source>
</evidence>
<keyword evidence="2" id="KW-1185">Reference proteome</keyword>
<reference evidence="1 2" key="1">
    <citation type="submission" date="2018-06" db="EMBL/GenBank/DDBJ databases">
        <title>Genomic Encyclopedia of Type Strains, Phase IV (KMG-IV): sequencing the most valuable type-strain genomes for metagenomic binning, comparative biology and taxonomic classification.</title>
        <authorList>
            <person name="Goeker M."/>
        </authorList>
    </citation>
    <scope>NUCLEOTIDE SEQUENCE [LARGE SCALE GENOMIC DNA]</scope>
    <source>
        <strain evidence="1 2">DSM 25532</strain>
    </source>
</reference>
<name>A0A366HF88_9BACT</name>
<dbReference type="EMBL" id="QNRR01000008">
    <property type="protein sequence ID" value="RBP40589.1"/>
    <property type="molecule type" value="Genomic_DNA"/>
</dbReference>
<organism evidence="1 2">
    <name type="scientific">Roseimicrobium gellanilyticum</name>
    <dbReference type="NCBI Taxonomy" id="748857"/>
    <lineage>
        <taxon>Bacteria</taxon>
        <taxon>Pseudomonadati</taxon>
        <taxon>Verrucomicrobiota</taxon>
        <taxon>Verrucomicrobiia</taxon>
        <taxon>Verrucomicrobiales</taxon>
        <taxon>Verrucomicrobiaceae</taxon>
        <taxon>Roseimicrobium</taxon>
    </lineage>
</organism>
<protein>
    <recommendedName>
        <fullName evidence="3">Transcriptional regulator</fullName>
    </recommendedName>
</protein>
<accession>A0A366HF88</accession>
<dbReference type="AlphaFoldDB" id="A0A366HF88"/>
<evidence type="ECO:0000313" key="1">
    <source>
        <dbReference type="EMBL" id="RBP40589.1"/>
    </source>
</evidence>
<dbReference type="OrthoDB" id="193406at2"/>
<dbReference type="RefSeq" id="WP_113960438.1">
    <property type="nucleotide sequence ID" value="NZ_QNRR01000008.1"/>
</dbReference>
<sequence length="133" mass="14958">MAEDGLSSSIVQFIEQYVRSVEQLEIILLLGRNPEQEFSVESVYQVIMSTRDSVQGWLDEMVSKNLAVCNPGPPLGYKFSTADATLLESAQRLGASYKAYPVRVIEAIYRPRKPQTDPAQDFADAFRLRKKPS</sequence>
<evidence type="ECO:0000313" key="2">
    <source>
        <dbReference type="Proteomes" id="UP000253426"/>
    </source>
</evidence>
<comment type="caution">
    <text evidence="1">The sequence shown here is derived from an EMBL/GenBank/DDBJ whole genome shotgun (WGS) entry which is preliminary data.</text>
</comment>
<proteinExistence type="predicted"/>
<gene>
    <name evidence="1" type="ORF">DES53_108296</name>
</gene>